<dbReference type="InterPro" id="IPR045851">
    <property type="entry name" value="AMP-bd_C_sf"/>
</dbReference>
<dbReference type="Proteomes" id="UP000249688">
    <property type="component" value="Unassembled WGS sequence"/>
</dbReference>
<organism evidence="2 3">
    <name type="scientific">Humitalea rosea</name>
    <dbReference type="NCBI Taxonomy" id="990373"/>
    <lineage>
        <taxon>Bacteria</taxon>
        <taxon>Pseudomonadati</taxon>
        <taxon>Pseudomonadota</taxon>
        <taxon>Alphaproteobacteria</taxon>
        <taxon>Acetobacterales</taxon>
        <taxon>Roseomonadaceae</taxon>
        <taxon>Humitalea</taxon>
    </lineage>
</organism>
<proteinExistence type="predicted"/>
<keyword evidence="3" id="KW-1185">Reference proteome</keyword>
<protein>
    <submittedName>
        <fullName evidence="2">Phenylacetate-CoA ligase</fullName>
    </submittedName>
</protein>
<dbReference type="SUPFAM" id="SSF56801">
    <property type="entry name" value="Acetyl-CoA synthetase-like"/>
    <property type="match status" value="1"/>
</dbReference>
<evidence type="ECO:0000259" key="1">
    <source>
        <dbReference type="Pfam" id="PF00501"/>
    </source>
</evidence>
<comment type="caution">
    <text evidence="2">The sequence shown here is derived from an EMBL/GenBank/DDBJ whole genome shotgun (WGS) entry which is preliminary data.</text>
</comment>
<dbReference type="InterPro" id="IPR042099">
    <property type="entry name" value="ANL_N_sf"/>
</dbReference>
<accession>A0A2W7JBG0</accession>
<keyword evidence="2" id="KW-0436">Ligase</keyword>
<name>A0A2W7JBG0_9PROT</name>
<dbReference type="GO" id="GO:0016874">
    <property type="term" value="F:ligase activity"/>
    <property type="evidence" value="ECO:0007669"/>
    <property type="project" value="UniProtKB-KW"/>
</dbReference>
<evidence type="ECO:0000313" key="2">
    <source>
        <dbReference type="EMBL" id="PZW49021.1"/>
    </source>
</evidence>
<dbReference type="PANTHER" id="PTHR43845">
    <property type="entry name" value="BLR5969 PROTEIN"/>
    <property type="match status" value="1"/>
</dbReference>
<dbReference type="Gene3D" id="3.40.50.12780">
    <property type="entry name" value="N-terminal domain of ligase-like"/>
    <property type="match status" value="1"/>
</dbReference>
<dbReference type="InterPro" id="IPR000873">
    <property type="entry name" value="AMP-dep_synth/lig_dom"/>
</dbReference>
<gene>
    <name evidence="2" type="ORF">C8P66_10346</name>
</gene>
<dbReference type="AlphaFoldDB" id="A0A2W7JBG0"/>
<dbReference type="RefSeq" id="WP_111396738.1">
    <property type="nucleotide sequence ID" value="NZ_QKYU01000003.1"/>
</dbReference>
<dbReference type="Pfam" id="PF00501">
    <property type="entry name" value="AMP-binding"/>
    <property type="match status" value="1"/>
</dbReference>
<dbReference type="OrthoDB" id="580775at2"/>
<sequence length="399" mass="41905">MSLEYRSPEYRSPDQRAADIARELPAALAHARRAAAYRDMPEVPLADLPVLRKSDLVAGQGAAPPFGGMNAAPLGSLARVFLSPGPIVEGHGYGPDPFRFARALTATGLRPGDLLHNCFAYHFTPAGYMLEAGAHALGCPVFPGGTGNTEQQARAIALLRPRGWCGTPDFLKTVLEKGDELGLDLTSLAVAHVSGGAYLPALRAFYTARGIAARQSYASADAGVIAYETEANDGLVVDEGVLVEILRPGTGEPLPEGEVGEVVVTTLSATTAWPLVRFATGDLSAVLPGLSPCGRTNMRLRGWMGRADQAAKVRGMFIRPEQIAAIARAVPAAGRLRLVVTLDGTRDVLTLRAEGDPTLAERLAAALADATKLRGTVAMAPPGSLPNDGKVIEDLRPVP</sequence>
<dbReference type="PANTHER" id="PTHR43845:SF1">
    <property type="entry name" value="BLR5969 PROTEIN"/>
    <property type="match status" value="1"/>
</dbReference>
<evidence type="ECO:0000313" key="3">
    <source>
        <dbReference type="Proteomes" id="UP000249688"/>
    </source>
</evidence>
<feature type="domain" description="AMP-dependent synthetase/ligase" evidence="1">
    <location>
        <begin position="129"/>
        <end position="265"/>
    </location>
</feature>
<dbReference type="EMBL" id="QKYU01000003">
    <property type="protein sequence ID" value="PZW49021.1"/>
    <property type="molecule type" value="Genomic_DNA"/>
</dbReference>
<dbReference type="Gene3D" id="3.30.300.30">
    <property type="match status" value="1"/>
</dbReference>
<reference evidence="2 3" key="1">
    <citation type="submission" date="2018-06" db="EMBL/GenBank/DDBJ databases">
        <title>Genomic Encyclopedia of Archaeal and Bacterial Type Strains, Phase II (KMG-II): from individual species to whole genera.</title>
        <authorList>
            <person name="Goeker M."/>
        </authorList>
    </citation>
    <scope>NUCLEOTIDE SEQUENCE [LARGE SCALE GENOMIC DNA]</scope>
    <source>
        <strain evidence="2 3">DSM 24525</strain>
    </source>
</reference>